<keyword evidence="2" id="KW-1185">Reference proteome</keyword>
<gene>
    <name evidence="1" type="ORF">RUM4293_01864</name>
</gene>
<evidence type="ECO:0000313" key="2">
    <source>
        <dbReference type="Proteomes" id="UP000050786"/>
    </source>
</evidence>
<dbReference type="AlphaFoldDB" id="A0A0P1E539"/>
<protein>
    <submittedName>
        <fullName evidence="1">Uncharacterized protein</fullName>
    </submittedName>
</protein>
<dbReference type="RefSeq" id="WP_058273015.1">
    <property type="nucleotide sequence ID" value="NZ_CYPS01000032.1"/>
</dbReference>
<dbReference type="EMBL" id="CYPS01000032">
    <property type="protein sequence ID" value="CUH42975.1"/>
    <property type="molecule type" value="Genomic_DNA"/>
</dbReference>
<reference evidence="2" key="1">
    <citation type="submission" date="2015-09" db="EMBL/GenBank/DDBJ databases">
        <authorList>
            <person name="Rodrigo-Torres L."/>
            <person name="Arahal D.R."/>
        </authorList>
    </citation>
    <scope>NUCLEOTIDE SEQUENCE [LARGE SCALE GENOMIC DNA]</scope>
    <source>
        <strain evidence="2">CECT 4293</strain>
    </source>
</reference>
<accession>A0A0P1E539</accession>
<name>A0A0P1E539_9RHOB</name>
<sequence length="259" mass="29384">MRFFLFVISLIASEPARADVSGYAAFLQEEQVLENKFEDGVMHVNGRMFWMGDLHEWPKATHDYRVSFIVRSSIWLREFLDNDPVLKYQDFVLRRTQDTSFTGARYLASQMELAPDPSLDCKTCFYDATLDPILQVEGYDTYSNGFRSLLFVPNDSAIAHGFRCSLTRENSQAGQLDICSVIVVYPYATNIVFNGRRHHPGTVLEYGPKFAAIAKRMLEVIICIDITNDQSIEDYADSPSSGILENNPNLTGCRIDMTS</sequence>
<dbReference type="Proteomes" id="UP000050786">
    <property type="component" value="Unassembled WGS sequence"/>
</dbReference>
<proteinExistence type="predicted"/>
<organism evidence="1 2">
    <name type="scientific">Ruegeria atlantica</name>
    <dbReference type="NCBI Taxonomy" id="81569"/>
    <lineage>
        <taxon>Bacteria</taxon>
        <taxon>Pseudomonadati</taxon>
        <taxon>Pseudomonadota</taxon>
        <taxon>Alphaproteobacteria</taxon>
        <taxon>Rhodobacterales</taxon>
        <taxon>Roseobacteraceae</taxon>
        <taxon>Ruegeria</taxon>
    </lineage>
</organism>
<evidence type="ECO:0000313" key="1">
    <source>
        <dbReference type="EMBL" id="CUH42975.1"/>
    </source>
</evidence>